<accession>F0WUC2</accession>
<dbReference type="HOGENOM" id="CLU_1274259_0_0_1"/>
<dbReference type="EMBL" id="FR824314">
    <property type="protein sequence ID" value="CCA25000.1"/>
    <property type="molecule type" value="Genomic_DNA"/>
</dbReference>
<organism evidence="3">
    <name type="scientific">Albugo laibachii Nc14</name>
    <dbReference type="NCBI Taxonomy" id="890382"/>
    <lineage>
        <taxon>Eukaryota</taxon>
        <taxon>Sar</taxon>
        <taxon>Stramenopiles</taxon>
        <taxon>Oomycota</taxon>
        <taxon>Peronosporomycetes</taxon>
        <taxon>Albuginales</taxon>
        <taxon>Albuginaceae</taxon>
        <taxon>Albugo</taxon>
    </lineage>
</organism>
<gene>
    <name evidence="3" type="primary">AlNc14C269G9943</name>
    <name evidence="3" type="ORF">ALNC14_111440</name>
</gene>
<feature type="region of interest" description="Disordered" evidence="2">
    <location>
        <begin position="32"/>
        <end position="59"/>
    </location>
</feature>
<evidence type="ECO:0000256" key="2">
    <source>
        <dbReference type="SAM" id="MobiDB-lite"/>
    </source>
</evidence>
<protein>
    <submittedName>
        <fullName evidence="3">AlNc14C269G9943 protein</fullName>
    </submittedName>
</protein>
<reference evidence="3" key="1">
    <citation type="journal article" date="2011" name="PLoS Biol.">
        <title>Gene gain and loss during evolution of obligate parasitism in the white rust pathogen of Arabidopsis thaliana.</title>
        <authorList>
            <person name="Kemen E."/>
            <person name="Gardiner A."/>
            <person name="Schultz-Larsen T."/>
            <person name="Kemen A.C."/>
            <person name="Balmuth A.L."/>
            <person name="Robert-Seilaniantz A."/>
            <person name="Bailey K."/>
            <person name="Holub E."/>
            <person name="Studholme D.J."/>
            <person name="Maclean D."/>
            <person name="Jones J.D."/>
        </authorList>
    </citation>
    <scope>NUCLEOTIDE SEQUENCE</scope>
</reference>
<reference evidence="3" key="2">
    <citation type="submission" date="2011-02" db="EMBL/GenBank/DDBJ databases">
        <authorList>
            <person name="MacLean D."/>
        </authorList>
    </citation>
    <scope>NUCLEOTIDE SEQUENCE</scope>
</reference>
<evidence type="ECO:0000313" key="3">
    <source>
        <dbReference type="EMBL" id="CCA25000.1"/>
    </source>
</evidence>
<name>F0WUC2_9STRA</name>
<feature type="coiled-coil region" evidence="1">
    <location>
        <begin position="179"/>
        <end position="206"/>
    </location>
</feature>
<feature type="compositionally biased region" description="Low complexity" evidence="2">
    <location>
        <begin position="47"/>
        <end position="57"/>
    </location>
</feature>
<keyword evidence="1" id="KW-0175">Coiled coil</keyword>
<dbReference type="AlphaFoldDB" id="F0WUC2"/>
<evidence type="ECO:0000256" key="1">
    <source>
        <dbReference type="SAM" id="Coils"/>
    </source>
</evidence>
<proteinExistence type="predicted"/>
<sequence length="217" mass="25246">MHLHRQTFSPRTLSDHLRSFYFGMRSGIPRPRRPSAVANASTFANPSTPSIASSFSSKRTQDQQEAVSLNEVKVLRATNTQHATEILLLREGKKTLQKMLADEKSLHISQVAAKDVVIVDLQQRLHDLELKTSEERQAHDIAMKSVEENIVEVQSKWNTFKENHVKEMNLLRRHCDYQVERVDAEKKKYQRQVQMLSTQLSDVMRERQVLRDTMYLF</sequence>